<gene>
    <name evidence="3" type="ORF">RhiirA1_459269</name>
</gene>
<dbReference type="SUPFAM" id="SSF53098">
    <property type="entry name" value="Ribonuclease H-like"/>
    <property type="match status" value="1"/>
</dbReference>
<name>A0A2N0RTW9_9GLOM</name>
<keyword evidence="1" id="KW-0812">Transmembrane</keyword>
<dbReference type="Pfam" id="PF04937">
    <property type="entry name" value="DUF659"/>
    <property type="match status" value="1"/>
</dbReference>
<proteinExistence type="predicted"/>
<evidence type="ECO:0000313" key="3">
    <source>
        <dbReference type="EMBL" id="PKC66760.1"/>
    </source>
</evidence>
<dbReference type="Proteomes" id="UP000232688">
    <property type="component" value="Unassembled WGS sequence"/>
</dbReference>
<organism evidence="3 4">
    <name type="scientific">Rhizophagus irregularis</name>
    <dbReference type="NCBI Taxonomy" id="588596"/>
    <lineage>
        <taxon>Eukaryota</taxon>
        <taxon>Fungi</taxon>
        <taxon>Fungi incertae sedis</taxon>
        <taxon>Mucoromycota</taxon>
        <taxon>Glomeromycotina</taxon>
        <taxon>Glomeromycetes</taxon>
        <taxon>Glomerales</taxon>
        <taxon>Glomeraceae</taxon>
        <taxon>Rhizophagus</taxon>
    </lineage>
</organism>
<dbReference type="VEuPathDB" id="FungiDB:FUN_020354"/>
<keyword evidence="1" id="KW-1133">Transmembrane helix</keyword>
<dbReference type="AlphaFoldDB" id="A0A2N0RTW9"/>
<dbReference type="InterPro" id="IPR012337">
    <property type="entry name" value="RNaseH-like_sf"/>
</dbReference>
<keyword evidence="1" id="KW-0472">Membrane</keyword>
<reference evidence="3 4" key="1">
    <citation type="submission" date="2017-10" db="EMBL/GenBank/DDBJ databases">
        <title>Extensive intraspecific genome diversity in a model arbuscular mycorrhizal fungus.</title>
        <authorList>
            <person name="Chen E.C.H."/>
            <person name="Morin E."/>
            <person name="Baudet D."/>
            <person name="Noel J."/>
            <person name="Ndikumana S."/>
            <person name="Charron P."/>
            <person name="St-Onge C."/>
            <person name="Giorgi J."/>
            <person name="Grigoriev I.V."/>
            <person name="Roux C."/>
            <person name="Martin F.M."/>
            <person name="Corradi N."/>
        </authorList>
    </citation>
    <scope>NUCLEOTIDE SEQUENCE [LARGE SCALE GENOMIC DNA]</scope>
    <source>
        <strain evidence="3 4">A1</strain>
    </source>
</reference>
<dbReference type="VEuPathDB" id="FungiDB:RhiirA1_459269"/>
<feature type="domain" description="DUF659" evidence="2">
    <location>
        <begin position="35"/>
        <end position="105"/>
    </location>
</feature>
<evidence type="ECO:0000256" key="1">
    <source>
        <dbReference type="SAM" id="Phobius"/>
    </source>
</evidence>
<accession>A0A2N0RTW9</accession>
<protein>
    <recommendedName>
        <fullName evidence="2">DUF659 domain-containing protein</fullName>
    </recommendedName>
</protein>
<comment type="caution">
    <text evidence="3">The sequence shown here is derived from an EMBL/GenBank/DDBJ whole genome shotgun (WGS) entry which is preliminary data.</text>
</comment>
<dbReference type="InterPro" id="IPR007021">
    <property type="entry name" value="DUF659"/>
</dbReference>
<dbReference type="EMBL" id="LLXH01000439">
    <property type="protein sequence ID" value="PKC66760.1"/>
    <property type="molecule type" value="Genomic_DNA"/>
</dbReference>
<reference evidence="3 4" key="2">
    <citation type="submission" date="2017-10" db="EMBL/GenBank/DDBJ databases">
        <title>Genome analyses suggest a sexual origin of heterokaryosis in a supposedly ancient asexual fungus.</title>
        <authorList>
            <person name="Corradi N."/>
            <person name="Sedzielewska K."/>
            <person name="Noel J."/>
            <person name="Charron P."/>
            <person name="Farinelli L."/>
            <person name="Marton T."/>
            <person name="Kruger M."/>
            <person name="Pelin A."/>
            <person name="Brachmann A."/>
            <person name="Corradi N."/>
        </authorList>
    </citation>
    <scope>NUCLEOTIDE SEQUENCE [LARGE SCALE GENOMIC DNA]</scope>
    <source>
        <strain evidence="3 4">A1</strain>
    </source>
</reference>
<sequence>MLSHAVVKIEDQVNSILEKVTNLTLGLDRWMNPSDLSIIKHMAQNLASEIKDILQKIGPDKFAAIVTDNAANCALARSIISEKYPFIVNIHCIAHCVNLITKDVFGKFLLIFLNYFINLLNILVINN</sequence>
<feature type="transmembrane region" description="Helical" evidence="1">
    <location>
        <begin position="108"/>
        <end position="125"/>
    </location>
</feature>
<dbReference type="VEuPathDB" id="FungiDB:RhiirFUN_000834"/>
<evidence type="ECO:0000259" key="2">
    <source>
        <dbReference type="Pfam" id="PF04937"/>
    </source>
</evidence>
<evidence type="ECO:0000313" key="4">
    <source>
        <dbReference type="Proteomes" id="UP000232688"/>
    </source>
</evidence>